<feature type="compositionally biased region" description="Basic and acidic residues" evidence="8">
    <location>
        <begin position="249"/>
        <end position="260"/>
    </location>
</feature>
<gene>
    <name evidence="11" type="ORF">SOCEGT47_041950</name>
</gene>
<dbReference type="GO" id="GO:0016020">
    <property type="term" value="C:membrane"/>
    <property type="evidence" value="ECO:0007669"/>
    <property type="project" value="UniProtKB-SubCell"/>
</dbReference>
<dbReference type="PROSITE" id="PS51257">
    <property type="entry name" value="PROKAR_LIPOPROTEIN"/>
    <property type="match status" value="1"/>
</dbReference>
<dbReference type="EMBL" id="CP012670">
    <property type="protein sequence ID" value="AUX23667.1"/>
    <property type="molecule type" value="Genomic_DNA"/>
</dbReference>
<evidence type="ECO:0000256" key="1">
    <source>
        <dbReference type="ARBA" id="ARBA00004141"/>
    </source>
</evidence>
<accession>A0A4P2Q2X4</accession>
<evidence type="ECO:0000259" key="10">
    <source>
        <dbReference type="Pfam" id="PF01694"/>
    </source>
</evidence>
<feature type="region of interest" description="Disordered" evidence="8">
    <location>
        <begin position="238"/>
        <end position="260"/>
    </location>
</feature>
<dbReference type="OrthoDB" id="5417323at2"/>
<keyword evidence="6 9" id="KW-1133">Transmembrane helix</keyword>
<dbReference type="PANTHER" id="PTHR43066">
    <property type="entry name" value="RHOMBOID-RELATED PROTEIN"/>
    <property type="match status" value="1"/>
</dbReference>
<evidence type="ECO:0000256" key="4">
    <source>
        <dbReference type="ARBA" id="ARBA00022692"/>
    </source>
</evidence>
<dbReference type="Pfam" id="PF01694">
    <property type="entry name" value="Rhomboid"/>
    <property type="match status" value="1"/>
</dbReference>
<evidence type="ECO:0000313" key="12">
    <source>
        <dbReference type="Proteomes" id="UP000295781"/>
    </source>
</evidence>
<feature type="transmembrane region" description="Helical" evidence="9">
    <location>
        <begin position="75"/>
        <end position="92"/>
    </location>
</feature>
<dbReference type="Proteomes" id="UP000295781">
    <property type="component" value="Chromosome"/>
</dbReference>
<evidence type="ECO:0000256" key="5">
    <source>
        <dbReference type="ARBA" id="ARBA00022801"/>
    </source>
</evidence>
<feature type="transmembrane region" description="Helical" evidence="9">
    <location>
        <begin position="16"/>
        <end position="38"/>
    </location>
</feature>
<proteinExistence type="inferred from homology"/>
<evidence type="ECO:0000256" key="7">
    <source>
        <dbReference type="ARBA" id="ARBA00023136"/>
    </source>
</evidence>
<evidence type="ECO:0000256" key="3">
    <source>
        <dbReference type="ARBA" id="ARBA00022670"/>
    </source>
</evidence>
<dbReference type="GO" id="GO:0004252">
    <property type="term" value="F:serine-type endopeptidase activity"/>
    <property type="evidence" value="ECO:0007669"/>
    <property type="project" value="InterPro"/>
</dbReference>
<evidence type="ECO:0000256" key="6">
    <source>
        <dbReference type="ARBA" id="ARBA00022989"/>
    </source>
</evidence>
<feature type="transmembrane region" description="Helical" evidence="9">
    <location>
        <begin position="104"/>
        <end position="123"/>
    </location>
</feature>
<feature type="transmembrane region" description="Helical" evidence="9">
    <location>
        <begin position="155"/>
        <end position="177"/>
    </location>
</feature>
<reference evidence="11 12" key="1">
    <citation type="submission" date="2015-09" db="EMBL/GenBank/DDBJ databases">
        <title>Sorangium comparison.</title>
        <authorList>
            <person name="Zaburannyi N."/>
            <person name="Bunk B."/>
            <person name="Overmann J."/>
            <person name="Mueller R."/>
        </authorList>
    </citation>
    <scope>NUCLEOTIDE SEQUENCE [LARGE SCALE GENOMIC DNA]</scope>
    <source>
        <strain evidence="11 12">So ceGT47</strain>
    </source>
</reference>
<dbReference type="InterPro" id="IPR035952">
    <property type="entry name" value="Rhomboid-like_sf"/>
</dbReference>
<evidence type="ECO:0000256" key="9">
    <source>
        <dbReference type="SAM" id="Phobius"/>
    </source>
</evidence>
<keyword evidence="3" id="KW-0645">Protease</keyword>
<keyword evidence="4 9" id="KW-0812">Transmembrane</keyword>
<dbReference type="RefSeq" id="WP_129348993.1">
    <property type="nucleotide sequence ID" value="NZ_CP012670.1"/>
</dbReference>
<comment type="similarity">
    <text evidence="2">Belongs to the peptidase S54 family.</text>
</comment>
<feature type="transmembrane region" description="Helical" evidence="9">
    <location>
        <begin position="189"/>
        <end position="208"/>
    </location>
</feature>
<evidence type="ECO:0000313" key="11">
    <source>
        <dbReference type="EMBL" id="AUX23667.1"/>
    </source>
</evidence>
<dbReference type="InterPro" id="IPR022764">
    <property type="entry name" value="Peptidase_S54_rhomboid_dom"/>
</dbReference>
<feature type="domain" description="Peptidase S54 rhomboid" evidence="10">
    <location>
        <begin position="58"/>
        <end position="203"/>
    </location>
</feature>
<comment type="subcellular location">
    <subcellularLocation>
        <location evidence="1">Membrane</location>
        <topology evidence="1">Multi-pass membrane protein</topology>
    </subcellularLocation>
</comment>
<sequence length="260" mass="28430">MRPEHTSMGFPKPGKALLGMMVAIACIWVMFTLGMNWAGAGGGVLEPFLGISERVLGGQVWRLFTAPLIHSPSDPWHFVMTLLGLYFLGTSLEERWGAGRMLAFLFGSAAFAFALQVAVGALFPKVSQAVFYGGLGMIEAVAVAWALAHRHATVRLFFVLPVTGTMLLVFIFAISVLNVIAMRAPPEGLITPFGGMLAGYLFGDFSPLRRFYLRMRFRQLQAQSAALRRVPAARGRSGSVPLRVIPGGQKDRPKDKRYLN</sequence>
<keyword evidence="7 9" id="KW-0472">Membrane</keyword>
<keyword evidence="5" id="KW-0378">Hydrolase</keyword>
<evidence type="ECO:0000256" key="8">
    <source>
        <dbReference type="SAM" id="MobiDB-lite"/>
    </source>
</evidence>
<dbReference type="AlphaFoldDB" id="A0A4P2Q2X4"/>
<name>A0A4P2Q2X4_SORCE</name>
<protein>
    <recommendedName>
        <fullName evidence="10">Peptidase S54 rhomboid domain-containing protein</fullName>
    </recommendedName>
</protein>
<evidence type="ECO:0000256" key="2">
    <source>
        <dbReference type="ARBA" id="ARBA00009045"/>
    </source>
</evidence>
<organism evidence="11 12">
    <name type="scientific">Sorangium cellulosum</name>
    <name type="common">Polyangium cellulosum</name>
    <dbReference type="NCBI Taxonomy" id="56"/>
    <lineage>
        <taxon>Bacteria</taxon>
        <taxon>Pseudomonadati</taxon>
        <taxon>Myxococcota</taxon>
        <taxon>Polyangia</taxon>
        <taxon>Polyangiales</taxon>
        <taxon>Polyangiaceae</taxon>
        <taxon>Sorangium</taxon>
    </lineage>
</organism>
<feature type="transmembrane region" description="Helical" evidence="9">
    <location>
        <begin position="129"/>
        <end position="148"/>
    </location>
</feature>
<dbReference type="GO" id="GO:0006508">
    <property type="term" value="P:proteolysis"/>
    <property type="evidence" value="ECO:0007669"/>
    <property type="project" value="UniProtKB-KW"/>
</dbReference>
<dbReference type="Gene3D" id="1.20.1540.10">
    <property type="entry name" value="Rhomboid-like"/>
    <property type="match status" value="1"/>
</dbReference>
<dbReference type="SUPFAM" id="SSF144091">
    <property type="entry name" value="Rhomboid-like"/>
    <property type="match status" value="1"/>
</dbReference>
<dbReference type="PANTHER" id="PTHR43066:SF1">
    <property type="entry name" value="RHOMBOID PROTEIN 2"/>
    <property type="match status" value="1"/>
</dbReference>